<dbReference type="InterPro" id="IPR044730">
    <property type="entry name" value="RNase_H-like_dom_plant"/>
</dbReference>
<dbReference type="GO" id="GO:0003676">
    <property type="term" value="F:nucleic acid binding"/>
    <property type="evidence" value="ECO:0007669"/>
    <property type="project" value="InterPro"/>
</dbReference>
<dbReference type="InterPro" id="IPR036397">
    <property type="entry name" value="RNaseH_sf"/>
</dbReference>
<evidence type="ECO:0000313" key="3">
    <source>
        <dbReference type="EMBL" id="CAL1398997.1"/>
    </source>
</evidence>
<reference evidence="3 4" key="1">
    <citation type="submission" date="2024-04" db="EMBL/GenBank/DDBJ databases">
        <authorList>
            <person name="Fracassetti M."/>
        </authorList>
    </citation>
    <scope>NUCLEOTIDE SEQUENCE [LARGE SCALE GENOMIC DNA]</scope>
</reference>
<keyword evidence="4" id="KW-1185">Reference proteome</keyword>
<dbReference type="Proteomes" id="UP001497516">
    <property type="component" value="Chromosome 7"/>
</dbReference>
<name>A0AAV2FLY6_9ROSI</name>
<dbReference type="Pfam" id="PF13456">
    <property type="entry name" value="RVT_3"/>
    <property type="match status" value="1"/>
</dbReference>
<evidence type="ECO:0008006" key="5">
    <source>
        <dbReference type="Google" id="ProtNLM"/>
    </source>
</evidence>
<dbReference type="CDD" id="cd06222">
    <property type="entry name" value="RNase_H_like"/>
    <property type="match status" value="1"/>
</dbReference>
<dbReference type="InterPro" id="IPR026960">
    <property type="entry name" value="RVT-Znf"/>
</dbReference>
<dbReference type="AlphaFoldDB" id="A0AAV2FLY6"/>
<gene>
    <name evidence="3" type="ORF">LTRI10_LOCUS39197</name>
</gene>
<evidence type="ECO:0000313" key="4">
    <source>
        <dbReference type="Proteomes" id="UP001497516"/>
    </source>
</evidence>
<dbReference type="InterPro" id="IPR052929">
    <property type="entry name" value="RNase_H-like_EbsB-rel"/>
</dbReference>
<feature type="domain" description="RNase H type-1" evidence="1">
    <location>
        <begin position="222"/>
        <end position="342"/>
    </location>
</feature>
<dbReference type="InterPro" id="IPR012337">
    <property type="entry name" value="RNaseH-like_sf"/>
</dbReference>
<accession>A0AAV2FLY6</accession>
<dbReference type="GO" id="GO:0004523">
    <property type="term" value="F:RNA-DNA hybrid ribonuclease activity"/>
    <property type="evidence" value="ECO:0007669"/>
    <property type="project" value="InterPro"/>
</dbReference>
<dbReference type="Pfam" id="PF13966">
    <property type="entry name" value="zf-RVT"/>
    <property type="match status" value="1"/>
</dbReference>
<sequence>MSDRLVWKEDPSGVYTVKSGYRLVERKSRTPGAGKSGCSTMDRGLWIKVWGLPIQPKLKFFVWELLHRILPTMEALLEKKVLVLARCPDCWAREETTEHLFPECPVARGLWEAAELVAELESLPTGCFEIFFRRFLQRDASVSRVVRLVCLLWRIWKGRNSVAFEGLQILPSILRQEFLFQVHEWLQVPQDVRRDGDGHARMSSMVLPVGQGDSVGGIICSFDGAVREGSHAAGGMVLRDAAGMVLVDKGVMYNGLLNPMLTELSTLRDAIRWCRQLGFVTMRIEGDAKVVIDKVNTRSIADAAGGAIFEEIRHLLSALPGFQIRFVGRQNNRVAHLVAKKALSLFPTGCNGFDFCA</sequence>
<dbReference type="PANTHER" id="PTHR47074">
    <property type="entry name" value="BNAC02G40300D PROTEIN"/>
    <property type="match status" value="1"/>
</dbReference>
<protein>
    <recommendedName>
        <fullName evidence="5">Reverse transcriptase zinc-binding domain-containing protein</fullName>
    </recommendedName>
</protein>
<organism evidence="3 4">
    <name type="scientific">Linum trigynum</name>
    <dbReference type="NCBI Taxonomy" id="586398"/>
    <lineage>
        <taxon>Eukaryota</taxon>
        <taxon>Viridiplantae</taxon>
        <taxon>Streptophyta</taxon>
        <taxon>Embryophyta</taxon>
        <taxon>Tracheophyta</taxon>
        <taxon>Spermatophyta</taxon>
        <taxon>Magnoliopsida</taxon>
        <taxon>eudicotyledons</taxon>
        <taxon>Gunneridae</taxon>
        <taxon>Pentapetalae</taxon>
        <taxon>rosids</taxon>
        <taxon>fabids</taxon>
        <taxon>Malpighiales</taxon>
        <taxon>Linaceae</taxon>
        <taxon>Linum</taxon>
    </lineage>
</organism>
<dbReference type="EMBL" id="OZ034820">
    <property type="protein sequence ID" value="CAL1398997.1"/>
    <property type="molecule type" value="Genomic_DNA"/>
</dbReference>
<evidence type="ECO:0000259" key="2">
    <source>
        <dbReference type="Pfam" id="PF13966"/>
    </source>
</evidence>
<dbReference type="InterPro" id="IPR002156">
    <property type="entry name" value="RNaseH_domain"/>
</dbReference>
<dbReference type="Gene3D" id="3.30.420.10">
    <property type="entry name" value="Ribonuclease H-like superfamily/Ribonuclease H"/>
    <property type="match status" value="1"/>
</dbReference>
<proteinExistence type="predicted"/>
<evidence type="ECO:0000259" key="1">
    <source>
        <dbReference type="Pfam" id="PF13456"/>
    </source>
</evidence>
<dbReference type="SUPFAM" id="SSF53098">
    <property type="entry name" value="Ribonuclease H-like"/>
    <property type="match status" value="1"/>
</dbReference>
<feature type="domain" description="Reverse transcriptase zinc-binding" evidence="2">
    <location>
        <begin position="15"/>
        <end position="111"/>
    </location>
</feature>
<dbReference type="PANTHER" id="PTHR47074:SF48">
    <property type="entry name" value="POLYNUCLEOTIDYL TRANSFERASE, RIBONUCLEASE H-LIKE SUPERFAMILY PROTEIN"/>
    <property type="match status" value="1"/>
</dbReference>